<keyword evidence="5" id="KW-1185">Reference proteome</keyword>
<evidence type="ECO:0000313" key="4">
    <source>
        <dbReference type="EMBL" id="PZW42988.1"/>
    </source>
</evidence>
<name>A0A2W7IA36_9PROT</name>
<evidence type="ECO:0000259" key="3">
    <source>
        <dbReference type="PROSITE" id="PS50110"/>
    </source>
</evidence>
<dbReference type="SMART" id="SM00448">
    <property type="entry name" value="REC"/>
    <property type="match status" value="1"/>
</dbReference>
<keyword evidence="1 2" id="KW-0597">Phosphoprotein</keyword>
<dbReference type="AlphaFoldDB" id="A0A2W7IA36"/>
<evidence type="ECO:0000313" key="5">
    <source>
        <dbReference type="Proteomes" id="UP000249688"/>
    </source>
</evidence>
<comment type="caution">
    <text evidence="4">The sequence shown here is derived from an EMBL/GenBank/DDBJ whole genome shotgun (WGS) entry which is preliminary data.</text>
</comment>
<dbReference type="Gene3D" id="3.40.50.2300">
    <property type="match status" value="1"/>
</dbReference>
<dbReference type="RefSeq" id="WP_111399086.1">
    <property type="nucleotide sequence ID" value="NZ_QKYU01000017.1"/>
</dbReference>
<evidence type="ECO:0000256" key="2">
    <source>
        <dbReference type="PROSITE-ProRule" id="PRU00169"/>
    </source>
</evidence>
<dbReference type="PANTHER" id="PTHR44591:SF25">
    <property type="entry name" value="CHEMOTAXIS TWO-COMPONENT RESPONSE REGULATOR"/>
    <property type="match status" value="1"/>
</dbReference>
<dbReference type="GO" id="GO:0000160">
    <property type="term" value="P:phosphorelay signal transduction system"/>
    <property type="evidence" value="ECO:0007669"/>
    <property type="project" value="InterPro"/>
</dbReference>
<dbReference type="EMBL" id="QKYU01000017">
    <property type="protein sequence ID" value="PZW42988.1"/>
    <property type="molecule type" value="Genomic_DNA"/>
</dbReference>
<sequence length="123" mass="13158">MCSSSVIAIVDDDEAIRAALSSLLRSLGYEVRLFASAESFLADSRASPDCLVTDIQMPGMNGLQLQLAIRNRRPRLPVIVITAFPEDAVREQAIAAGALHFLSKPFEADAIARCLSEAVGGAR</sequence>
<protein>
    <submittedName>
        <fullName evidence="4">Response regulator receiver domain-containing protein</fullName>
    </submittedName>
</protein>
<dbReference type="InterPro" id="IPR001789">
    <property type="entry name" value="Sig_transdc_resp-reg_receiver"/>
</dbReference>
<dbReference type="InterPro" id="IPR050595">
    <property type="entry name" value="Bact_response_regulator"/>
</dbReference>
<accession>A0A2W7IA36</accession>
<reference evidence="4 5" key="1">
    <citation type="submission" date="2018-06" db="EMBL/GenBank/DDBJ databases">
        <title>Genomic Encyclopedia of Archaeal and Bacterial Type Strains, Phase II (KMG-II): from individual species to whole genera.</title>
        <authorList>
            <person name="Goeker M."/>
        </authorList>
    </citation>
    <scope>NUCLEOTIDE SEQUENCE [LARGE SCALE GENOMIC DNA]</scope>
    <source>
        <strain evidence="4 5">DSM 24525</strain>
    </source>
</reference>
<dbReference type="PROSITE" id="PS50110">
    <property type="entry name" value="RESPONSE_REGULATORY"/>
    <property type="match status" value="1"/>
</dbReference>
<feature type="domain" description="Response regulatory" evidence="3">
    <location>
        <begin position="6"/>
        <end position="119"/>
    </location>
</feature>
<gene>
    <name evidence="4" type="ORF">C8P66_11713</name>
</gene>
<dbReference type="SUPFAM" id="SSF52172">
    <property type="entry name" value="CheY-like"/>
    <property type="match status" value="1"/>
</dbReference>
<evidence type="ECO:0000256" key="1">
    <source>
        <dbReference type="ARBA" id="ARBA00022553"/>
    </source>
</evidence>
<dbReference type="InterPro" id="IPR011006">
    <property type="entry name" value="CheY-like_superfamily"/>
</dbReference>
<dbReference type="Pfam" id="PF00072">
    <property type="entry name" value="Response_reg"/>
    <property type="match status" value="1"/>
</dbReference>
<organism evidence="4 5">
    <name type="scientific">Humitalea rosea</name>
    <dbReference type="NCBI Taxonomy" id="990373"/>
    <lineage>
        <taxon>Bacteria</taxon>
        <taxon>Pseudomonadati</taxon>
        <taxon>Pseudomonadota</taxon>
        <taxon>Alphaproteobacteria</taxon>
        <taxon>Acetobacterales</taxon>
        <taxon>Roseomonadaceae</taxon>
        <taxon>Humitalea</taxon>
    </lineage>
</organism>
<proteinExistence type="predicted"/>
<dbReference type="PANTHER" id="PTHR44591">
    <property type="entry name" value="STRESS RESPONSE REGULATOR PROTEIN 1"/>
    <property type="match status" value="1"/>
</dbReference>
<dbReference type="Proteomes" id="UP000249688">
    <property type="component" value="Unassembled WGS sequence"/>
</dbReference>
<dbReference type="OrthoDB" id="9800897at2"/>
<feature type="modified residue" description="4-aspartylphosphate" evidence="2">
    <location>
        <position position="54"/>
    </location>
</feature>